<name>A0A9P0BHV5_BRAAE</name>
<keyword evidence="3" id="KW-0819">tRNA processing</keyword>
<proteinExistence type="inferred from homology"/>
<dbReference type="Proteomes" id="UP001154078">
    <property type="component" value="Chromosome 9"/>
</dbReference>
<dbReference type="PANTHER" id="PTHR15840:SF10">
    <property type="entry name" value="EKC_KEOPS COMPLEX SUBUNIT TPRKB"/>
    <property type="match status" value="1"/>
</dbReference>
<comment type="similarity">
    <text evidence="2 5">Belongs to the CGI121/TPRKB family.</text>
</comment>
<dbReference type="AlphaFoldDB" id="A0A9P0BHV5"/>
<evidence type="ECO:0000256" key="1">
    <source>
        <dbReference type="ARBA" id="ARBA00004123"/>
    </source>
</evidence>
<dbReference type="PANTHER" id="PTHR15840">
    <property type="entry name" value="CGI-121 FAMILY MEMBER"/>
    <property type="match status" value="1"/>
</dbReference>
<keyword evidence="4 5" id="KW-0539">Nucleus</keyword>
<dbReference type="GO" id="GO:0002949">
    <property type="term" value="P:tRNA threonylcarbamoyladenosine modification"/>
    <property type="evidence" value="ECO:0007669"/>
    <property type="project" value="TreeGrafter"/>
</dbReference>
<dbReference type="SUPFAM" id="SSF143870">
    <property type="entry name" value="PF0523-like"/>
    <property type="match status" value="1"/>
</dbReference>
<dbReference type="InterPro" id="IPR036504">
    <property type="entry name" value="CGI121/TPRKB_sf"/>
</dbReference>
<accession>A0A9P0BHV5</accession>
<evidence type="ECO:0000256" key="3">
    <source>
        <dbReference type="ARBA" id="ARBA00022694"/>
    </source>
</evidence>
<keyword evidence="7" id="KW-1185">Reference proteome</keyword>
<evidence type="ECO:0000313" key="6">
    <source>
        <dbReference type="EMBL" id="CAH0563707.1"/>
    </source>
</evidence>
<reference evidence="6" key="1">
    <citation type="submission" date="2021-12" db="EMBL/GenBank/DDBJ databases">
        <authorList>
            <person name="King R."/>
        </authorList>
    </citation>
    <scope>NUCLEOTIDE SEQUENCE</scope>
</reference>
<dbReference type="OrthoDB" id="329139at2759"/>
<comment type="subcellular location">
    <subcellularLocation>
        <location evidence="1">Nucleus</location>
    </subcellularLocation>
</comment>
<dbReference type="GO" id="GO:0005829">
    <property type="term" value="C:cytosol"/>
    <property type="evidence" value="ECO:0007669"/>
    <property type="project" value="TreeGrafter"/>
</dbReference>
<gene>
    <name evidence="6" type="ORF">MELIAE_LOCUS12459</name>
</gene>
<organism evidence="6 7">
    <name type="scientific">Brassicogethes aeneus</name>
    <name type="common">Rape pollen beetle</name>
    <name type="synonym">Meligethes aeneus</name>
    <dbReference type="NCBI Taxonomy" id="1431903"/>
    <lineage>
        <taxon>Eukaryota</taxon>
        <taxon>Metazoa</taxon>
        <taxon>Ecdysozoa</taxon>
        <taxon>Arthropoda</taxon>
        <taxon>Hexapoda</taxon>
        <taxon>Insecta</taxon>
        <taxon>Pterygota</taxon>
        <taxon>Neoptera</taxon>
        <taxon>Endopterygota</taxon>
        <taxon>Coleoptera</taxon>
        <taxon>Polyphaga</taxon>
        <taxon>Cucujiformia</taxon>
        <taxon>Nitidulidae</taxon>
        <taxon>Meligethinae</taxon>
        <taxon>Brassicogethes</taxon>
    </lineage>
</organism>
<protein>
    <recommendedName>
        <fullName evidence="8">TP53RK-binding protein</fullName>
    </recommendedName>
</protein>
<dbReference type="Pfam" id="PF08617">
    <property type="entry name" value="CGI-121"/>
    <property type="match status" value="1"/>
</dbReference>
<dbReference type="GO" id="GO:0000408">
    <property type="term" value="C:EKC/KEOPS complex"/>
    <property type="evidence" value="ECO:0007669"/>
    <property type="project" value="TreeGrafter"/>
</dbReference>
<dbReference type="NCBIfam" id="NF011465">
    <property type="entry name" value="PRK14886.1-1"/>
    <property type="match status" value="1"/>
</dbReference>
<evidence type="ECO:0008006" key="8">
    <source>
        <dbReference type="Google" id="ProtNLM"/>
    </source>
</evidence>
<sequence length="171" mass="19183">MKYKINLDLTSKYTLTLKLFENVKNMKEIKEKITGGNFQCGLIKPSRILDPFQVAVAANKAVTSDIITRTLYTEILFNLSLSSNISSSLKTFGASEEDTDLLVAILAKEDEENDVLFDDIDGEEVDVFKLSQICDIKLIKKEYKITEAELLNNSLLDVIVSKIAVKDVVQQ</sequence>
<evidence type="ECO:0000256" key="2">
    <source>
        <dbReference type="ARBA" id="ARBA00005546"/>
    </source>
</evidence>
<evidence type="ECO:0000313" key="7">
    <source>
        <dbReference type="Proteomes" id="UP001154078"/>
    </source>
</evidence>
<evidence type="ECO:0000256" key="4">
    <source>
        <dbReference type="ARBA" id="ARBA00023242"/>
    </source>
</evidence>
<dbReference type="Gene3D" id="3.30.2380.10">
    <property type="entry name" value="CGI121/TPRKB"/>
    <property type="match status" value="1"/>
</dbReference>
<dbReference type="EMBL" id="OV121140">
    <property type="protein sequence ID" value="CAH0563707.1"/>
    <property type="molecule type" value="Genomic_DNA"/>
</dbReference>
<dbReference type="InterPro" id="IPR013926">
    <property type="entry name" value="CGI121/TPRKB"/>
</dbReference>
<evidence type="ECO:0000256" key="5">
    <source>
        <dbReference type="RuleBase" id="RU004398"/>
    </source>
</evidence>
<dbReference type="GO" id="GO:0005634">
    <property type="term" value="C:nucleus"/>
    <property type="evidence" value="ECO:0007669"/>
    <property type="project" value="UniProtKB-SubCell"/>
</dbReference>